<dbReference type="OrthoDB" id="4119593at2759"/>
<comment type="caution">
    <text evidence="6">The sequence shown here is derived from an EMBL/GenBank/DDBJ whole genome shotgun (WGS) entry which is preliminary data.</text>
</comment>
<evidence type="ECO:0000256" key="1">
    <source>
        <dbReference type="ARBA" id="ARBA00004370"/>
    </source>
</evidence>
<protein>
    <submittedName>
        <fullName evidence="6">Uncharacterized protein</fullName>
    </submittedName>
</protein>
<comment type="subcellular location">
    <subcellularLocation>
        <location evidence="1">Membrane</location>
    </subcellularLocation>
</comment>
<evidence type="ECO:0000256" key="5">
    <source>
        <dbReference type="SAM" id="Phobius"/>
    </source>
</evidence>
<dbReference type="PANTHER" id="PTHR13259">
    <property type="entry name" value="BLADDER CANCER 10 KD PROTEIN HOMOLOG"/>
    <property type="match status" value="1"/>
</dbReference>
<dbReference type="Pfam" id="PF06726">
    <property type="entry name" value="BC10"/>
    <property type="match status" value="1"/>
</dbReference>
<keyword evidence="3 5" id="KW-1133">Transmembrane helix</keyword>
<dbReference type="PANTHER" id="PTHR13259:SF1">
    <property type="entry name" value="BLADDER CANCER-ASSOCIATED PROTEIN"/>
    <property type="match status" value="1"/>
</dbReference>
<evidence type="ECO:0000313" key="7">
    <source>
        <dbReference type="Proteomes" id="UP000606974"/>
    </source>
</evidence>
<reference evidence="6" key="1">
    <citation type="submission" date="2020-02" db="EMBL/GenBank/DDBJ databases">
        <authorList>
            <person name="Palmer J.M."/>
        </authorList>
    </citation>
    <scope>NUCLEOTIDE SEQUENCE</scope>
    <source>
        <strain evidence="6">EPUS1.4</strain>
        <tissue evidence="6">Thallus</tissue>
    </source>
</reference>
<evidence type="ECO:0000256" key="2">
    <source>
        <dbReference type="ARBA" id="ARBA00022692"/>
    </source>
</evidence>
<keyword evidence="4 5" id="KW-0472">Membrane</keyword>
<sequence>MMYCLRSYIPLLLLPLPLSLSPLHLALLLLTTYFLNRPCIYCSFLLLILFASSCHWSGRCFVDFSSSEGGYGYAEWFTPRLYTIRPKESGGSSGSNNISGNGDGMSDPGVTDFLNTTINHTISALAGAALEEARRRLSPGSVLSSSNGGGSGGLSESAGIGLGWLRSLLGRSEWTLPCVDIKVRL</sequence>
<evidence type="ECO:0000313" key="6">
    <source>
        <dbReference type="EMBL" id="KAF7508056.1"/>
    </source>
</evidence>
<dbReference type="SMART" id="SM01396">
    <property type="entry name" value="BC10"/>
    <property type="match status" value="1"/>
</dbReference>
<dbReference type="Proteomes" id="UP000606974">
    <property type="component" value="Unassembled WGS sequence"/>
</dbReference>
<dbReference type="GO" id="GO:0016020">
    <property type="term" value="C:membrane"/>
    <property type="evidence" value="ECO:0007669"/>
    <property type="project" value="UniProtKB-SubCell"/>
</dbReference>
<name>A0A8H7AJ97_9EURO</name>
<evidence type="ECO:0000256" key="3">
    <source>
        <dbReference type="ARBA" id="ARBA00022989"/>
    </source>
</evidence>
<dbReference type="InterPro" id="IPR009598">
    <property type="entry name" value="BCALP"/>
</dbReference>
<feature type="transmembrane region" description="Helical" evidence="5">
    <location>
        <begin position="12"/>
        <end position="31"/>
    </location>
</feature>
<dbReference type="EMBL" id="JAACFV010000059">
    <property type="protein sequence ID" value="KAF7508056.1"/>
    <property type="molecule type" value="Genomic_DNA"/>
</dbReference>
<evidence type="ECO:0000256" key="4">
    <source>
        <dbReference type="ARBA" id="ARBA00023136"/>
    </source>
</evidence>
<feature type="transmembrane region" description="Helical" evidence="5">
    <location>
        <begin position="38"/>
        <end position="58"/>
    </location>
</feature>
<proteinExistence type="predicted"/>
<organism evidence="6 7">
    <name type="scientific">Endocarpon pusillum</name>
    <dbReference type="NCBI Taxonomy" id="364733"/>
    <lineage>
        <taxon>Eukaryota</taxon>
        <taxon>Fungi</taxon>
        <taxon>Dikarya</taxon>
        <taxon>Ascomycota</taxon>
        <taxon>Pezizomycotina</taxon>
        <taxon>Eurotiomycetes</taxon>
        <taxon>Chaetothyriomycetidae</taxon>
        <taxon>Verrucariales</taxon>
        <taxon>Verrucariaceae</taxon>
        <taxon>Endocarpon</taxon>
    </lineage>
</organism>
<dbReference type="AlphaFoldDB" id="A0A8H7AJ97"/>
<keyword evidence="7" id="KW-1185">Reference proteome</keyword>
<gene>
    <name evidence="6" type="ORF">GJ744_009638</name>
</gene>
<keyword evidence="2 5" id="KW-0812">Transmembrane</keyword>
<accession>A0A8H7AJ97</accession>